<organism evidence="7 8">
    <name type="scientific">Ceratodon purpureus</name>
    <name type="common">Fire moss</name>
    <name type="synonym">Dicranum purpureum</name>
    <dbReference type="NCBI Taxonomy" id="3225"/>
    <lineage>
        <taxon>Eukaryota</taxon>
        <taxon>Viridiplantae</taxon>
        <taxon>Streptophyta</taxon>
        <taxon>Embryophyta</taxon>
        <taxon>Bryophyta</taxon>
        <taxon>Bryophytina</taxon>
        <taxon>Bryopsida</taxon>
        <taxon>Dicranidae</taxon>
        <taxon>Pseudoditrichales</taxon>
        <taxon>Ditrichaceae</taxon>
        <taxon>Ceratodon</taxon>
    </lineage>
</organism>
<dbReference type="PROSITE" id="PS50802">
    <property type="entry name" value="OTU"/>
    <property type="match status" value="1"/>
</dbReference>
<dbReference type="Gene3D" id="3.90.70.80">
    <property type="match status" value="1"/>
</dbReference>
<protein>
    <recommendedName>
        <fullName evidence="3">ubiquitinyl hydrolase 1</fullName>
        <ecNumber evidence="3">3.4.19.12</ecNumber>
    </recommendedName>
</protein>
<dbReference type="PANTHER" id="PTHR12419">
    <property type="entry name" value="OTU DOMAIN CONTAINING PROTEIN"/>
    <property type="match status" value="1"/>
</dbReference>
<evidence type="ECO:0000256" key="4">
    <source>
        <dbReference type="ARBA" id="ARBA00022786"/>
    </source>
</evidence>
<accession>A0A8T0H0U0</accession>
<evidence type="ECO:0000313" key="8">
    <source>
        <dbReference type="Proteomes" id="UP000822688"/>
    </source>
</evidence>
<gene>
    <name evidence="7" type="ORF">KC19_8G135000</name>
</gene>
<dbReference type="InterPro" id="IPR038765">
    <property type="entry name" value="Papain-like_cys_pep_sf"/>
</dbReference>
<evidence type="ECO:0000256" key="1">
    <source>
        <dbReference type="ARBA" id="ARBA00000707"/>
    </source>
</evidence>
<evidence type="ECO:0000259" key="6">
    <source>
        <dbReference type="PROSITE" id="PS50802"/>
    </source>
</evidence>
<sequence>MWRSRAAVCVDYFDNSATIMMRMQENQVSYSVEKDGETNIWDGGQCEVVGEGIYDGEAEGEGQELGGITSITNSLPPEYEVDEQELQLALAMSEEDPRMDEELAKRLSELDSVPHVPKVNTEILPVEASDDKQRLTDRISLYGLAERKVAGDGNCQFRALSDQLYRTPDHHMFVRKKVVDQLTEARDSYSGYVPMEYNKYLKNMARYGEWGDHVTLQAAADFYGVKISLITSFKGTHFIEIIPAQQKSNRGLFLSFWSEIHYNSIYPAEESYNFTKKKKKPWFSF</sequence>
<dbReference type="CDD" id="cd22751">
    <property type="entry name" value="OTU_plant_OTU9-like"/>
    <property type="match status" value="1"/>
</dbReference>
<evidence type="ECO:0000256" key="5">
    <source>
        <dbReference type="ARBA" id="ARBA00022801"/>
    </source>
</evidence>
<comment type="caution">
    <text evidence="7">The sequence shown here is derived from an EMBL/GenBank/DDBJ whole genome shotgun (WGS) entry which is preliminary data.</text>
</comment>
<keyword evidence="8" id="KW-1185">Reference proteome</keyword>
<dbReference type="InterPro" id="IPR003323">
    <property type="entry name" value="OTU_dom"/>
</dbReference>
<comment type="similarity">
    <text evidence="2">Belongs to the peptidase C85 family.</text>
</comment>
<evidence type="ECO:0000256" key="3">
    <source>
        <dbReference type="ARBA" id="ARBA00012759"/>
    </source>
</evidence>
<dbReference type="PROSITE" id="PS50330">
    <property type="entry name" value="UIM"/>
    <property type="match status" value="1"/>
</dbReference>
<evidence type="ECO:0000256" key="2">
    <source>
        <dbReference type="ARBA" id="ARBA00010407"/>
    </source>
</evidence>
<reference evidence="7" key="1">
    <citation type="submission" date="2020-06" db="EMBL/GenBank/DDBJ databases">
        <title>WGS assembly of Ceratodon purpureus strain R40.</title>
        <authorList>
            <person name="Carey S.B."/>
            <person name="Jenkins J."/>
            <person name="Shu S."/>
            <person name="Lovell J.T."/>
            <person name="Sreedasyam A."/>
            <person name="Maumus F."/>
            <person name="Tiley G.P."/>
            <person name="Fernandez-Pozo N."/>
            <person name="Barry K."/>
            <person name="Chen C."/>
            <person name="Wang M."/>
            <person name="Lipzen A."/>
            <person name="Daum C."/>
            <person name="Saski C.A."/>
            <person name="Payton A.C."/>
            <person name="Mcbreen J.C."/>
            <person name="Conrad R.E."/>
            <person name="Kollar L.M."/>
            <person name="Olsson S."/>
            <person name="Huttunen S."/>
            <person name="Landis J.B."/>
            <person name="Wickett N.J."/>
            <person name="Johnson M.G."/>
            <person name="Rensing S.A."/>
            <person name="Grimwood J."/>
            <person name="Schmutz J."/>
            <person name="Mcdaniel S.F."/>
        </authorList>
    </citation>
    <scope>NUCLEOTIDE SEQUENCE</scope>
    <source>
        <strain evidence="7">R40</strain>
    </source>
</reference>
<dbReference type="InterPro" id="IPR003903">
    <property type="entry name" value="UIM_dom"/>
</dbReference>
<dbReference type="Proteomes" id="UP000822688">
    <property type="component" value="Chromosome 8"/>
</dbReference>
<keyword evidence="4" id="KW-0833">Ubl conjugation pathway</keyword>
<dbReference type="GO" id="GO:0016579">
    <property type="term" value="P:protein deubiquitination"/>
    <property type="evidence" value="ECO:0007669"/>
    <property type="project" value="TreeGrafter"/>
</dbReference>
<dbReference type="AlphaFoldDB" id="A0A8T0H0U0"/>
<proteinExistence type="inferred from homology"/>
<dbReference type="EC" id="3.4.19.12" evidence="3"/>
<dbReference type="PANTHER" id="PTHR12419:SF111">
    <property type="entry name" value="OVARIAN TUMOR DOMAIN-CONTAINING DEUBIQUITINATING ENZYME 9"/>
    <property type="match status" value="1"/>
</dbReference>
<keyword evidence="5" id="KW-0378">Hydrolase</keyword>
<dbReference type="GO" id="GO:0004843">
    <property type="term" value="F:cysteine-type deubiquitinase activity"/>
    <property type="evidence" value="ECO:0007669"/>
    <property type="project" value="UniProtKB-EC"/>
</dbReference>
<dbReference type="FunFam" id="3.90.70.80:FF:000001">
    <property type="entry name" value="OTU domain-containing protein"/>
    <property type="match status" value="1"/>
</dbReference>
<dbReference type="InterPro" id="IPR050704">
    <property type="entry name" value="Peptidase_C85-like"/>
</dbReference>
<dbReference type="OrthoDB" id="415023at2759"/>
<dbReference type="SUPFAM" id="SSF54001">
    <property type="entry name" value="Cysteine proteinases"/>
    <property type="match status" value="1"/>
</dbReference>
<evidence type="ECO:0000313" key="7">
    <source>
        <dbReference type="EMBL" id="KAG0564733.1"/>
    </source>
</evidence>
<dbReference type="EMBL" id="CM026429">
    <property type="protein sequence ID" value="KAG0564733.1"/>
    <property type="molecule type" value="Genomic_DNA"/>
</dbReference>
<dbReference type="Pfam" id="PF02338">
    <property type="entry name" value="OTU"/>
    <property type="match status" value="1"/>
</dbReference>
<comment type="catalytic activity">
    <reaction evidence="1">
        <text>Thiol-dependent hydrolysis of ester, thioester, amide, peptide and isopeptide bonds formed by the C-terminal Gly of ubiquitin (a 76-residue protein attached to proteins as an intracellular targeting signal).</text>
        <dbReference type="EC" id="3.4.19.12"/>
    </reaction>
</comment>
<name>A0A8T0H0U0_CERPU</name>
<feature type="domain" description="OTU" evidence="6">
    <location>
        <begin position="144"/>
        <end position="268"/>
    </location>
</feature>